<comment type="caution">
    <text evidence="1">The sequence shown here is derived from an EMBL/GenBank/DDBJ whole genome shotgun (WGS) entry which is preliminary data.</text>
</comment>
<dbReference type="OrthoDB" id="1936069at2759"/>
<organism evidence="1 2">
    <name type="scientific">Dendrobium nobile</name>
    <name type="common">Orchid</name>
    <dbReference type="NCBI Taxonomy" id="94219"/>
    <lineage>
        <taxon>Eukaryota</taxon>
        <taxon>Viridiplantae</taxon>
        <taxon>Streptophyta</taxon>
        <taxon>Embryophyta</taxon>
        <taxon>Tracheophyta</taxon>
        <taxon>Spermatophyta</taxon>
        <taxon>Magnoliopsida</taxon>
        <taxon>Liliopsida</taxon>
        <taxon>Asparagales</taxon>
        <taxon>Orchidaceae</taxon>
        <taxon>Epidendroideae</taxon>
        <taxon>Malaxideae</taxon>
        <taxon>Dendrobiinae</taxon>
        <taxon>Dendrobium</taxon>
    </lineage>
</organism>
<keyword evidence="2" id="KW-1185">Reference proteome</keyword>
<dbReference type="EMBL" id="JAGYWB010000011">
    <property type="protein sequence ID" value="KAI0504625.1"/>
    <property type="molecule type" value="Genomic_DNA"/>
</dbReference>
<proteinExistence type="predicted"/>
<accession>A0A8T3B6L2</accession>
<dbReference type="Proteomes" id="UP000829196">
    <property type="component" value="Unassembled WGS sequence"/>
</dbReference>
<reference evidence="1" key="1">
    <citation type="journal article" date="2022" name="Front. Genet.">
        <title>Chromosome-Scale Assembly of the Dendrobium nobile Genome Provides Insights Into the Molecular Mechanism of the Biosynthesis of the Medicinal Active Ingredient of Dendrobium.</title>
        <authorList>
            <person name="Xu Q."/>
            <person name="Niu S.-C."/>
            <person name="Li K.-L."/>
            <person name="Zheng P.-J."/>
            <person name="Zhang X.-J."/>
            <person name="Jia Y."/>
            <person name="Liu Y."/>
            <person name="Niu Y.-X."/>
            <person name="Yu L.-H."/>
            <person name="Chen D.-F."/>
            <person name="Zhang G.-Q."/>
        </authorList>
    </citation>
    <scope>NUCLEOTIDE SEQUENCE</scope>
    <source>
        <tissue evidence="1">Leaf</tissue>
    </source>
</reference>
<gene>
    <name evidence="1" type="ORF">KFK09_015577</name>
</gene>
<dbReference type="AlphaFoldDB" id="A0A8T3B6L2"/>
<protein>
    <submittedName>
        <fullName evidence="1">Uncharacterized protein</fullName>
    </submittedName>
</protein>
<evidence type="ECO:0000313" key="2">
    <source>
        <dbReference type="Proteomes" id="UP000829196"/>
    </source>
</evidence>
<name>A0A8T3B6L2_DENNO</name>
<sequence length="67" mass="7490">MNEVQVGVETGRKATLTPPLSLEKGLAAEHRPPNMFHRVLSLFRNVRPGSDLTNFQASLSSCQLFFF</sequence>
<evidence type="ECO:0000313" key="1">
    <source>
        <dbReference type="EMBL" id="KAI0504625.1"/>
    </source>
</evidence>